<dbReference type="PROSITE" id="PS51257">
    <property type="entry name" value="PROKAR_LIPOPROTEIN"/>
    <property type="match status" value="1"/>
</dbReference>
<evidence type="ECO:0000313" key="2">
    <source>
        <dbReference type="Proteomes" id="UP000523197"/>
    </source>
</evidence>
<dbReference type="Proteomes" id="UP000523197">
    <property type="component" value="Unassembled WGS sequence"/>
</dbReference>
<organism evidence="1 2">
    <name type="scientific">Escherichia coli</name>
    <dbReference type="NCBI Taxonomy" id="562"/>
    <lineage>
        <taxon>Bacteria</taxon>
        <taxon>Pseudomonadati</taxon>
        <taxon>Pseudomonadota</taxon>
        <taxon>Gammaproteobacteria</taxon>
        <taxon>Enterobacterales</taxon>
        <taxon>Enterobacteriaceae</taxon>
        <taxon>Escherichia</taxon>
    </lineage>
</organism>
<reference evidence="1 2" key="1">
    <citation type="submission" date="2020-05" db="EMBL/GenBank/DDBJ databases">
        <title>Epidemiological investigations into extended-spectrum beta-lactam resistant Escherichia coli ST457 carried by Australian Silver gulls identified clonal lineages that cause ExPEC disease.</title>
        <authorList>
            <person name="Nesporova K."/>
            <person name="Wyrsch E.R."/>
            <person name="Valcek A."/>
            <person name="Bitar I."/>
            <person name="Chaw K."/>
            <person name="Harris P."/>
            <person name="Hrabak J."/>
            <person name="Djordjevic S.P."/>
            <person name="Dolejska M."/>
        </authorList>
    </citation>
    <scope>NUCLEOTIDE SEQUENCE [LARGE SCALE GENOMIC DNA]</scope>
    <source>
        <strain evidence="1 2">CE1966</strain>
    </source>
</reference>
<name>A0A8T3LHB0_ECOLX</name>
<dbReference type="RefSeq" id="WP_059331889.1">
    <property type="nucleotide sequence ID" value="NZ_CP095537.1"/>
</dbReference>
<sequence length="362" mass="41656">MNMNIKYILPLVSSFIISGCDSDGISKVKSSIDYSIDDSMTIGKAFDTRSDCINGTWSEEEDSRGRTVVTYTCDISETGMKIINSEIIKGPESSLTGSIKNNNMEIDNINKSIEMYKQQASLIEQTRKLMIEHVRKLENAFNEDPKISNNINIEPYLNKMLNIECHQRNEGYSCTTDEECRPYMNGLFSPNVSYDYLEESCQKHILPVYQSYIKNVLPLKSKIKAISFTGMFNYCGRSSEECIKLIDDKFNGFSSYNQKQTQKISFYEDLNTRKNKTLNECKKILNISDVKLKYYWRVTDTGGVDYLSGELTYRINGENKSVAYNNNLVKYAYVNYTEKQIPSDYVNSILNQNYETIKNCSY</sequence>
<dbReference type="EMBL" id="JABFNF010000040">
    <property type="protein sequence ID" value="MBA1889264.1"/>
    <property type="molecule type" value="Genomic_DNA"/>
</dbReference>
<evidence type="ECO:0008006" key="3">
    <source>
        <dbReference type="Google" id="ProtNLM"/>
    </source>
</evidence>
<comment type="caution">
    <text evidence="1">The sequence shown here is derived from an EMBL/GenBank/DDBJ whole genome shotgun (WGS) entry which is preliminary data.</text>
</comment>
<accession>A0A8T3LHB0</accession>
<protein>
    <recommendedName>
        <fullName evidence="3">Lipoprotein</fullName>
    </recommendedName>
</protein>
<dbReference type="AlphaFoldDB" id="A0A8T3LHB0"/>
<evidence type="ECO:0000313" key="1">
    <source>
        <dbReference type="EMBL" id="MBA1889264.1"/>
    </source>
</evidence>
<proteinExistence type="predicted"/>
<gene>
    <name evidence="1" type="ORF">HLX92_24245</name>
</gene>